<feature type="domain" description="DUF1468" evidence="2">
    <location>
        <begin position="5"/>
        <end position="142"/>
    </location>
</feature>
<keyword evidence="1" id="KW-1133">Transmembrane helix</keyword>
<organism evidence="3 4">
    <name type="scientific">Lutibaculum baratangense AMV1</name>
    <dbReference type="NCBI Taxonomy" id="631454"/>
    <lineage>
        <taxon>Bacteria</taxon>
        <taxon>Pseudomonadati</taxon>
        <taxon>Pseudomonadota</taxon>
        <taxon>Alphaproteobacteria</taxon>
        <taxon>Hyphomicrobiales</taxon>
        <taxon>Tepidamorphaceae</taxon>
        <taxon>Lutibaculum</taxon>
    </lineage>
</organism>
<comment type="caution">
    <text evidence="3">The sequence shown here is derived from an EMBL/GenBank/DDBJ whole genome shotgun (WGS) entry which is preliminary data.</text>
</comment>
<dbReference type="InterPro" id="IPR009936">
    <property type="entry name" value="DUF1468"/>
</dbReference>
<accession>V4R5F4</accession>
<protein>
    <recommendedName>
        <fullName evidence="2">DUF1468 domain-containing protein</fullName>
    </recommendedName>
</protein>
<evidence type="ECO:0000313" key="4">
    <source>
        <dbReference type="Proteomes" id="UP000017819"/>
    </source>
</evidence>
<evidence type="ECO:0000256" key="1">
    <source>
        <dbReference type="SAM" id="Phobius"/>
    </source>
</evidence>
<dbReference type="AlphaFoldDB" id="V4R5F4"/>
<name>V4R5F4_9HYPH</name>
<proteinExistence type="predicted"/>
<dbReference type="eggNOG" id="ENOG5031B4H">
    <property type="taxonomic scope" value="Bacteria"/>
</dbReference>
<feature type="transmembrane region" description="Helical" evidence="1">
    <location>
        <begin position="117"/>
        <end position="141"/>
    </location>
</feature>
<keyword evidence="4" id="KW-1185">Reference proteome</keyword>
<evidence type="ECO:0000259" key="2">
    <source>
        <dbReference type="Pfam" id="PF07331"/>
    </source>
</evidence>
<evidence type="ECO:0000313" key="3">
    <source>
        <dbReference type="EMBL" id="ESR27182.1"/>
    </source>
</evidence>
<keyword evidence="1" id="KW-0472">Membrane</keyword>
<gene>
    <name evidence="3" type="ORF">N177_0161</name>
</gene>
<feature type="transmembrane region" description="Helical" evidence="1">
    <location>
        <begin position="30"/>
        <end position="51"/>
    </location>
</feature>
<dbReference type="Proteomes" id="UP000017819">
    <property type="component" value="Unassembled WGS sequence"/>
</dbReference>
<dbReference type="Pfam" id="PF07331">
    <property type="entry name" value="TctB"/>
    <property type="match status" value="1"/>
</dbReference>
<reference evidence="3 4" key="1">
    <citation type="journal article" date="2014" name="Genome Announc.">
        <title>Draft Genome Sequence of Lutibaculum baratangense Strain AMV1T, Isolated from a Mud Volcano in Andamans, India.</title>
        <authorList>
            <person name="Singh A."/>
            <person name="Sreenivas A."/>
            <person name="Sathyanarayana Reddy G."/>
            <person name="Pinnaka A.K."/>
            <person name="Shivaji S."/>
        </authorList>
    </citation>
    <scope>NUCLEOTIDE SEQUENCE [LARGE SCALE GENOMIC DNA]</scope>
    <source>
        <strain evidence="3 4">AMV1</strain>
    </source>
</reference>
<feature type="transmembrane region" description="Helical" evidence="1">
    <location>
        <begin position="88"/>
        <end position="110"/>
    </location>
</feature>
<dbReference type="EMBL" id="AWXZ01000007">
    <property type="protein sequence ID" value="ESR27182.1"/>
    <property type="molecule type" value="Genomic_DNA"/>
</dbReference>
<dbReference type="STRING" id="631454.N177_0161"/>
<sequence length="151" mass="16140">MFVLAALWCWGVVATIPVLGAEGRLGPRGFPLGLGLLLAAFSALLIVSSFLSPKDEAVQELKADGPPLGVELWAVLSTLGFLGGYTVLLWAAGFLVATVIIVAAGLVLILGKRNWLFVALMSFGTALVVFVTFNKILGVYLPHGRWIDIWF</sequence>
<keyword evidence="1" id="KW-0812">Transmembrane</keyword>